<keyword evidence="1" id="KW-1133">Transmembrane helix</keyword>
<evidence type="ECO:0000256" key="1">
    <source>
        <dbReference type="SAM" id="Phobius"/>
    </source>
</evidence>
<sequence>MSVVSSIRDYVEFLNTLSDSLGNDFTLSKFITETCFYFLKTLQYCVYYLFSLEWLRDFTLLPVTIPQISQAIFAENLFLQTPEKTYFDFLEIPSINENKFFLGFCNSFFLTLPVTVTHIISIRRLIIQGIPAAIFSFSGFILGQTLFIFCVIFGIRSILIPWLSLEPLNYIIGFILIFQLVYSMVQENLTILNWNNPLNQITFLKFFLFNFVLSWCEQSCIFQYFSNITISQYPSLLEGFSTKTTISSIFIHSYYIYGIFLGSCIFSLFWGFTILQIKNILQKSSRFFGNSFIQNLNKTSFVVILGFTLSSIPFYGLDYLITGPLGFVSQDNVFKNTFLAQNFVKDPVNLQFGSTGDPRFELELSSFDRGHYLLFPENLNGFSFEDFNYRGELDWTVRREKENPLIERKHSLLGRYLSKYKVRQSKEKLKDDSIYTKANKFLEYTDYSQDKQIDFGGIEKRFNNWYTYLFFDPTTEISFDKTDFDVLFSKIASWSFITPSNYLFGRQVIPIEKTIKEKYYSNPIYKALLAIDIDLFLNRQPSSAFLGGQHELDLYKKRTILQSYYDSLRLYKKLPIYNKFENFFDGTKSFTNKVYNQQFKGTLRAVRRLFSLSLSSTEIVEKKTNSVSSILKYDQSLYQNNLKFFPYHEEIPEFEFFIQKPNKKTPYSSCFLQEIYSKPFYAGWDENLRKFIITNKIFPRKTASSEINFSQDWHSKFRLEKQSSGKNIVSNSQKINFSLWPKTKASIFNKPELFFSGVKKSLFTTLGYAKIDSLLEEKDFSTVENYYYYFPSNMVFEPHLVDTTGFRIDNIDKVIQKRGGFVWPGTLPLANFPF</sequence>
<feature type="transmembrane region" description="Helical" evidence="1">
    <location>
        <begin position="254"/>
        <end position="275"/>
    </location>
</feature>
<name>A0A097KQL3_9CHLO</name>
<keyword evidence="2" id="KW-0150">Chloroplast</keyword>
<evidence type="ECO:0000313" key="2">
    <source>
        <dbReference type="EMBL" id="AIT95457.1"/>
    </source>
</evidence>
<dbReference type="RefSeq" id="YP_009106650.1">
    <property type="nucleotide sequence ID" value="NC_025546.1"/>
</dbReference>
<geneLocation type="chloroplast" evidence="2"/>
<dbReference type="AlphaFoldDB" id="A0A097KQL3"/>
<feature type="transmembrane region" description="Helical" evidence="1">
    <location>
        <begin position="167"/>
        <end position="185"/>
    </location>
</feature>
<keyword evidence="1" id="KW-0812">Transmembrane</keyword>
<dbReference type="EMBL" id="KM462885">
    <property type="protein sequence ID" value="AIT95457.1"/>
    <property type="molecule type" value="Genomic_DNA"/>
</dbReference>
<protein>
    <submittedName>
        <fullName evidence="2">Hypothetical chloroplast RF1</fullName>
    </submittedName>
</protein>
<dbReference type="GeneID" id="22160997"/>
<feature type="transmembrane region" description="Helical" evidence="1">
    <location>
        <begin position="296"/>
        <end position="317"/>
    </location>
</feature>
<reference evidence="2" key="1">
    <citation type="journal article" date="2014" name="BMC Evol. Biol.">
        <title>Chloroplast phylogenomic analysis resolves deep-level relationships within the green algal class Trebouxiophyceae.</title>
        <authorList>
            <person name="Lemieux C."/>
            <person name="Otis C."/>
            <person name="Turmel M."/>
        </authorList>
    </citation>
    <scope>NUCLEOTIDE SEQUENCE</scope>
</reference>
<feature type="transmembrane region" description="Helical" evidence="1">
    <location>
        <begin position="132"/>
        <end position="155"/>
    </location>
</feature>
<keyword evidence="1" id="KW-0472">Membrane</keyword>
<accession>A0A097KQL3</accession>
<gene>
    <name evidence="2" type="primary">ycf1</name>
</gene>
<keyword evidence="2" id="KW-0934">Plastid</keyword>
<organism evidence="2">
    <name type="scientific">Dicloster acuatus</name>
    <dbReference type="NCBI Taxonomy" id="91190"/>
    <lineage>
        <taxon>Eukaryota</taxon>
        <taxon>Viridiplantae</taxon>
        <taxon>Chlorophyta</taxon>
        <taxon>core chlorophytes</taxon>
        <taxon>Trebouxiophyceae</taxon>
        <taxon>Chlorellales</taxon>
        <taxon>Chlorellaceae</taxon>
        <taxon>Dicloster</taxon>
    </lineage>
</organism>
<proteinExistence type="predicted"/>
<feature type="transmembrane region" description="Helical" evidence="1">
    <location>
        <begin position="100"/>
        <end position="120"/>
    </location>
</feature>